<keyword evidence="7" id="KW-1185">Reference proteome</keyword>
<keyword evidence="1" id="KW-0378">Hydrolase</keyword>
<dbReference type="Gene3D" id="3.30.870.10">
    <property type="entry name" value="Endonuclease Chain A"/>
    <property type="match status" value="1"/>
</dbReference>
<dbReference type="InterPro" id="IPR001736">
    <property type="entry name" value="PLipase_D/transphosphatidylase"/>
</dbReference>
<sequence>MFFKISFVFFLETGFKESLKRIKMEFNLTSMFEYLAIINTIILVILFYVLIMLLKLVKSNFEYSRSLTCPEDRIEVLNDEKYYYYVLNKIKYAKKEINIIMFSIYLNPKISELIDELTNARKRGVMVRVILEEEVGSNILAQSKLSSQHILVKFHDSKKTHNKLIIVDDTVIVGSHNWTDKALFENKESAIAVSNEDVLNIEKEYFESLWRSIE</sequence>
<dbReference type="GO" id="GO:0016042">
    <property type="term" value="P:lipid catabolic process"/>
    <property type="evidence" value="ECO:0007669"/>
    <property type="project" value="UniProtKB-KW"/>
</dbReference>
<dbReference type="InterPro" id="IPR025202">
    <property type="entry name" value="PLD-like_dom"/>
</dbReference>
<dbReference type="eggNOG" id="arCOG02041">
    <property type="taxonomic scope" value="Archaea"/>
</dbReference>
<dbReference type="PROSITE" id="PS50035">
    <property type="entry name" value="PLD"/>
    <property type="match status" value="1"/>
</dbReference>
<evidence type="ECO:0000256" key="3">
    <source>
        <dbReference type="ARBA" id="ARBA00023098"/>
    </source>
</evidence>
<organism evidence="7">
    <name type="scientific">Methanococcus maripaludis (strain DSM 14266 / JCM 13030 / NBRC 101832 / S2 / LL)</name>
    <dbReference type="NCBI Taxonomy" id="267377"/>
    <lineage>
        <taxon>Archaea</taxon>
        <taxon>Methanobacteriati</taxon>
        <taxon>Methanobacteriota</taxon>
        <taxon>Methanomada group</taxon>
        <taxon>Methanococci</taxon>
        <taxon>Methanococcales</taxon>
        <taxon>Methanococcaceae</taxon>
        <taxon>Methanococcus</taxon>
    </lineage>
</organism>
<reference evidence="6 7" key="1">
    <citation type="journal article" date="2004" name="J. Bacteriol.">
        <title>Complete genome sequence of the genetically tractable hydrogenotrophic methanogen Methanococcus maripaludis.</title>
        <authorList>
            <person name="Hendrickson E.L."/>
            <person name="Kaul R."/>
            <person name="Zhou Y."/>
            <person name="Bovee D."/>
            <person name="Chapman P."/>
            <person name="Chung J."/>
            <person name="Conway de Macario E."/>
            <person name="Dodsworth J.A."/>
            <person name="Gillett W."/>
            <person name="Graham D.E."/>
            <person name="Hackett M."/>
            <person name="Haydock A.K."/>
            <person name="Kang A."/>
            <person name="Land M.L."/>
            <person name="Levy R."/>
            <person name="Lie T.J."/>
            <person name="Major T.A."/>
            <person name="Moore B.C."/>
            <person name="Porat I."/>
            <person name="Palmeiri A."/>
            <person name="Rouse G."/>
            <person name="Saenphimmachak C."/>
            <person name="Soll D."/>
            <person name="Van Dien S."/>
            <person name="Wang T."/>
            <person name="Whitman W.B."/>
            <person name="Xia Q."/>
            <person name="Zhang Y."/>
            <person name="Larimer F.W."/>
            <person name="Olson M.V."/>
            <person name="Leigh J.A."/>
        </authorList>
    </citation>
    <scope>NUCLEOTIDE SEQUENCE [LARGE SCALE GENOMIC DNA]</scope>
    <source>
        <strain evidence="7">S2 / LL</strain>
    </source>
</reference>
<dbReference type="EMBL" id="BX950229">
    <property type="protein sequence ID" value="CAF30658.1"/>
    <property type="molecule type" value="Genomic_DNA"/>
</dbReference>
<evidence type="ECO:0000313" key="6">
    <source>
        <dbReference type="EMBL" id="CAF30658.1"/>
    </source>
</evidence>
<keyword evidence="4" id="KW-0472">Membrane</keyword>
<dbReference type="SMART" id="SM00155">
    <property type="entry name" value="PLDc"/>
    <property type="match status" value="1"/>
</dbReference>
<evidence type="ECO:0000256" key="1">
    <source>
        <dbReference type="ARBA" id="ARBA00022801"/>
    </source>
</evidence>
<dbReference type="Pfam" id="PF13091">
    <property type="entry name" value="PLDc_2"/>
    <property type="match status" value="1"/>
</dbReference>
<dbReference type="Proteomes" id="UP000000590">
    <property type="component" value="Chromosome"/>
</dbReference>
<name>Q6LY89_METMP</name>
<evidence type="ECO:0000259" key="5">
    <source>
        <dbReference type="PROSITE" id="PS50035"/>
    </source>
</evidence>
<keyword evidence="3" id="KW-0443">Lipid metabolism</keyword>
<dbReference type="PANTHER" id="PTHR43856:SF1">
    <property type="entry name" value="MITOCHONDRIAL CARDIOLIPIN HYDROLASE"/>
    <property type="match status" value="1"/>
</dbReference>
<evidence type="ECO:0000256" key="2">
    <source>
        <dbReference type="ARBA" id="ARBA00022963"/>
    </source>
</evidence>
<gene>
    <name evidence="6" type="ordered locus">MMP1102</name>
</gene>
<dbReference type="PATRIC" id="fig|267377.15.peg.1135"/>
<dbReference type="SUPFAM" id="SSF56024">
    <property type="entry name" value="Phospholipase D/nuclease"/>
    <property type="match status" value="1"/>
</dbReference>
<proteinExistence type="predicted"/>
<keyword evidence="4" id="KW-0812">Transmembrane</keyword>
<evidence type="ECO:0000313" key="7">
    <source>
        <dbReference type="Proteomes" id="UP000000590"/>
    </source>
</evidence>
<feature type="transmembrane region" description="Helical" evidence="4">
    <location>
        <begin position="34"/>
        <end position="57"/>
    </location>
</feature>
<keyword evidence="4" id="KW-1133">Transmembrane helix</keyword>
<feature type="domain" description="PLD phosphodiesterase" evidence="5">
    <location>
        <begin position="156"/>
        <end position="182"/>
    </location>
</feature>
<dbReference type="AlphaFoldDB" id="Q6LY89"/>
<accession>Q6LY89</accession>
<keyword evidence="2" id="KW-0442">Lipid degradation</keyword>
<dbReference type="InterPro" id="IPR051406">
    <property type="entry name" value="PLD_domain"/>
</dbReference>
<dbReference type="EnsemblBacteria" id="CAF30658">
    <property type="protein sequence ID" value="CAF30658"/>
    <property type="gene ID" value="MMP1102"/>
</dbReference>
<dbReference type="PANTHER" id="PTHR43856">
    <property type="entry name" value="CARDIOLIPIN HYDROLASE"/>
    <property type="match status" value="1"/>
</dbReference>
<dbReference type="STRING" id="267377.MMP1102"/>
<dbReference type="HOGENOM" id="CLU_122247_1_0_2"/>
<dbReference type="KEGG" id="mmp:MMP1102"/>
<evidence type="ECO:0000256" key="4">
    <source>
        <dbReference type="SAM" id="Phobius"/>
    </source>
</evidence>
<dbReference type="GO" id="GO:0016891">
    <property type="term" value="F:RNA endonuclease activity producing 5'-phosphomonoesters, hydrolytic mechanism"/>
    <property type="evidence" value="ECO:0007669"/>
    <property type="project" value="TreeGrafter"/>
</dbReference>
<protein>
    <submittedName>
        <fullName evidence="6">Phospholipase D/Transphosphatidylase</fullName>
    </submittedName>
</protein>